<organism evidence="2 3">
    <name type="scientific">Serinicoccus chungangensis</name>
    <dbReference type="NCBI Taxonomy" id="767452"/>
    <lineage>
        <taxon>Bacteria</taxon>
        <taxon>Bacillati</taxon>
        <taxon>Actinomycetota</taxon>
        <taxon>Actinomycetes</taxon>
        <taxon>Micrococcales</taxon>
        <taxon>Ornithinimicrobiaceae</taxon>
        <taxon>Serinicoccus</taxon>
    </lineage>
</organism>
<dbReference type="STRING" id="767452.AVL62_08260"/>
<evidence type="ECO:0008006" key="4">
    <source>
        <dbReference type="Google" id="ProtNLM"/>
    </source>
</evidence>
<keyword evidence="1" id="KW-0812">Transmembrane</keyword>
<keyword evidence="1" id="KW-1133">Transmembrane helix</keyword>
<protein>
    <recommendedName>
        <fullName evidence="4">DUF2975 domain-containing protein</fullName>
    </recommendedName>
</protein>
<feature type="transmembrane region" description="Helical" evidence="1">
    <location>
        <begin position="154"/>
        <end position="173"/>
    </location>
</feature>
<gene>
    <name evidence="2" type="ORF">AVL62_08260</name>
</gene>
<evidence type="ECO:0000256" key="1">
    <source>
        <dbReference type="SAM" id="Phobius"/>
    </source>
</evidence>
<name>A0A0W8I2E3_9MICO</name>
<dbReference type="Proteomes" id="UP000054837">
    <property type="component" value="Unassembled WGS sequence"/>
</dbReference>
<dbReference type="RefSeq" id="WP_058892216.1">
    <property type="nucleotide sequence ID" value="NZ_LQBL01000031.1"/>
</dbReference>
<keyword evidence="1" id="KW-0472">Membrane</keyword>
<dbReference type="AlphaFoldDB" id="A0A0W8I2E3"/>
<reference evidence="2 3" key="1">
    <citation type="submission" date="2015-12" db="EMBL/GenBank/DDBJ databases">
        <title>Serinicoccus chungangenesis strain CD08_5 genome sequencing and assembly.</title>
        <authorList>
            <person name="Chander A.M."/>
            <person name="Kaur G."/>
            <person name="Nair G.R."/>
            <person name="Dhawan D.K."/>
            <person name="Kochhar R.K."/>
            <person name="Mayilraj S."/>
            <person name="Bhadada S.K."/>
        </authorList>
    </citation>
    <scope>NUCLEOTIDE SEQUENCE [LARGE SCALE GENOMIC DNA]</scope>
    <source>
        <strain evidence="2 3">CD08_5</strain>
    </source>
</reference>
<comment type="caution">
    <text evidence="2">The sequence shown here is derived from an EMBL/GenBank/DDBJ whole genome shotgun (WGS) entry which is preliminary data.</text>
</comment>
<dbReference type="EMBL" id="LQBL01000031">
    <property type="protein sequence ID" value="KUG51921.1"/>
    <property type="molecule type" value="Genomic_DNA"/>
</dbReference>
<sequence length="186" mass="19449">MNVVVGAAVALCALQVFLVVSGIPVIPSDDAWVPPSALPQVLQLDLPVDALRTEVTVLPLWIRLLGVSSTVLMAAMLVIALRAVHHVARRSAQGRPFADDVVRRLRRVAVWLLALVGLRLLVDVATGAAVERRFADHLDATEAGGALGIDLPSLSVPMIVAAAVAAVLAHAFATGRDLVDATDGLV</sequence>
<feature type="transmembrane region" description="Helical" evidence="1">
    <location>
        <begin position="60"/>
        <end position="84"/>
    </location>
</feature>
<evidence type="ECO:0000313" key="2">
    <source>
        <dbReference type="EMBL" id="KUG51921.1"/>
    </source>
</evidence>
<accession>A0A0W8I2E3</accession>
<keyword evidence="3" id="KW-1185">Reference proteome</keyword>
<proteinExistence type="predicted"/>
<dbReference type="OrthoDB" id="9837725at2"/>
<feature type="transmembrane region" description="Helical" evidence="1">
    <location>
        <begin position="105"/>
        <end position="122"/>
    </location>
</feature>
<evidence type="ECO:0000313" key="3">
    <source>
        <dbReference type="Proteomes" id="UP000054837"/>
    </source>
</evidence>